<accession>A0A7G6SVB2</accession>
<dbReference type="InterPro" id="IPR011105">
    <property type="entry name" value="Cell_wall_hydrolase_SleB"/>
</dbReference>
<evidence type="ECO:0000259" key="2">
    <source>
        <dbReference type="Pfam" id="PF07486"/>
    </source>
</evidence>
<dbReference type="Pfam" id="PF07486">
    <property type="entry name" value="Hydrolase_2"/>
    <property type="match status" value="1"/>
</dbReference>
<dbReference type="PROSITE" id="PS51257">
    <property type="entry name" value="PROKAR_LIPOPROTEIN"/>
    <property type="match status" value="1"/>
</dbReference>
<dbReference type="EMBL" id="CP050296">
    <property type="protein sequence ID" value="QND58444.1"/>
    <property type="molecule type" value="Genomic_DNA"/>
</dbReference>
<dbReference type="Gene3D" id="1.10.10.2520">
    <property type="entry name" value="Cell wall hydrolase SleB, domain 1"/>
    <property type="match status" value="1"/>
</dbReference>
<feature type="chain" id="PRO_5028817147" evidence="1">
    <location>
        <begin position="23"/>
        <end position="352"/>
    </location>
</feature>
<name>A0A7G6SVB2_9HYPH</name>
<sequence>MIVTRWKAPLLLGVITSPLFLAACSQTTSHGMSVASLTDAITPSFLTSRASSHTPKDRECLERAMFFESNRSSRDGMIAVGTVVMNRLRSGNHGSTICDVVGEPGQFAPGVMTRPMNSRAMPDVEEAADAVLKGERKAKLKNTMYFHTAGLRFPYKNMHYTMVAGGNAFYEKRGRNWQPLPDEPMVASVAPQVVKPAAPVTMVASAEPVSTAKTSRTAPAQQVFMTASVEPTRPAKTAVRTAPSQQVFMTAAAEPTRQPKTKTAPVQETYVTAAAAPTAKSARVTVKQTMVAMQEPMEEPDAARFGGTLNTRVISSVQGAPQEAAMGFQSTPENTDAIGAMIASQSRPLEVN</sequence>
<dbReference type="AlphaFoldDB" id="A0A7G6SVB2"/>
<dbReference type="RefSeq" id="WP_183456000.1">
    <property type="nucleotide sequence ID" value="NZ_CP050296.1"/>
</dbReference>
<dbReference type="InterPro" id="IPR042047">
    <property type="entry name" value="SleB_dom1"/>
</dbReference>
<proteinExistence type="predicted"/>
<gene>
    <name evidence="3" type="ORF">HB778_18965</name>
</gene>
<reference evidence="4" key="1">
    <citation type="journal article" date="2020" name="Mol. Plant Microbe">
        <title>Rhizobial microsymbionts of the narrowly endemic Oxytropis species growing in Kamchatka are characterized by significant genetic diversity and possess a set of genes that are associated with T3SS and T6SS secretion systems and can affect the development of symbiosis.</title>
        <authorList>
            <person name="Safronova V."/>
            <person name="Guro P."/>
            <person name="Sazanova A."/>
            <person name="Kuznetsova I."/>
            <person name="Belimov A."/>
            <person name="Yakubov V."/>
            <person name="Chirak E."/>
            <person name="Afonin A."/>
            <person name="Gogolev Y."/>
            <person name="Andronov E."/>
            <person name="Tikhonovich I."/>
        </authorList>
    </citation>
    <scope>NUCLEOTIDE SEQUENCE [LARGE SCALE GENOMIC DNA]</scope>
    <source>
        <strain evidence="4">583</strain>
    </source>
</reference>
<feature type="domain" description="Cell wall hydrolase SleB" evidence="2">
    <location>
        <begin position="73"/>
        <end position="170"/>
    </location>
</feature>
<keyword evidence="1" id="KW-0732">Signal</keyword>
<feature type="signal peptide" evidence="1">
    <location>
        <begin position="1"/>
        <end position="22"/>
    </location>
</feature>
<evidence type="ECO:0000313" key="4">
    <source>
        <dbReference type="Proteomes" id="UP000515465"/>
    </source>
</evidence>
<keyword evidence="3" id="KW-0378">Hydrolase</keyword>
<organism evidence="3 4">
    <name type="scientific">Mesorhizobium huakuii</name>
    <dbReference type="NCBI Taxonomy" id="28104"/>
    <lineage>
        <taxon>Bacteria</taxon>
        <taxon>Pseudomonadati</taxon>
        <taxon>Pseudomonadota</taxon>
        <taxon>Alphaproteobacteria</taxon>
        <taxon>Hyphomicrobiales</taxon>
        <taxon>Phyllobacteriaceae</taxon>
        <taxon>Mesorhizobium</taxon>
    </lineage>
</organism>
<dbReference type="Proteomes" id="UP000515465">
    <property type="component" value="Chromosome"/>
</dbReference>
<protein>
    <submittedName>
        <fullName evidence="3">Cell wall hydrolase</fullName>
    </submittedName>
</protein>
<evidence type="ECO:0000256" key="1">
    <source>
        <dbReference type="SAM" id="SignalP"/>
    </source>
</evidence>
<evidence type="ECO:0000313" key="3">
    <source>
        <dbReference type="EMBL" id="QND58444.1"/>
    </source>
</evidence>
<dbReference type="GO" id="GO:0016787">
    <property type="term" value="F:hydrolase activity"/>
    <property type="evidence" value="ECO:0007669"/>
    <property type="project" value="UniProtKB-KW"/>
</dbReference>